<dbReference type="CDD" id="cd03124">
    <property type="entry name" value="alpha_CA_prokaryotic_like"/>
    <property type="match status" value="1"/>
</dbReference>
<evidence type="ECO:0000313" key="10">
    <source>
        <dbReference type="EMBL" id="MBB6560664.1"/>
    </source>
</evidence>
<keyword evidence="3" id="KW-0479">Metal-binding</keyword>
<comment type="caution">
    <text evidence="10">The sequence shown here is derived from an EMBL/GenBank/DDBJ whole genome shotgun (WGS) entry which is preliminary data.</text>
</comment>
<dbReference type="InterPro" id="IPR041891">
    <property type="entry name" value="Alpha_CA_prokaryot-like"/>
</dbReference>
<feature type="region of interest" description="Disordered" evidence="7">
    <location>
        <begin position="33"/>
        <end position="56"/>
    </location>
</feature>
<feature type="compositionally biased region" description="Pro residues" evidence="7">
    <location>
        <begin position="143"/>
        <end position="152"/>
    </location>
</feature>
<evidence type="ECO:0000313" key="11">
    <source>
        <dbReference type="Proteomes" id="UP000575083"/>
    </source>
</evidence>
<reference evidence="10 11" key="1">
    <citation type="submission" date="2020-08" db="EMBL/GenBank/DDBJ databases">
        <title>Functional genomics of gut bacteria from endangered species of beetles.</title>
        <authorList>
            <person name="Carlos-Shanley C."/>
        </authorList>
    </citation>
    <scope>NUCLEOTIDE SEQUENCE [LARGE SCALE GENOMIC DNA]</scope>
    <source>
        <strain evidence="10 11">S00198</strain>
    </source>
</reference>
<dbReference type="PANTHER" id="PTHR18952:SF265">
    <property type="entry name" value="CARBONIC ANHYDRASE"/>
    <property type="match status" value="1"/>
</dbReference>
<dbReference type="RefSeq" id="WP_184858926.1">
    <property type="nucleotide sequence ID" value="NZ_JACHLK010000006.1"/>
</dbReference>
<feature type="chain" id="PRO_5030787712" description="carbonic anhydrase" evidence="8">
    <location>
        <begin position="33"/>
        <end position="382"/>
    </location>
</feature>
<dbReference type="PROSITE" id="PS51257">
    <property type="entry name" value="PROKAR_LIPOPROTEIN"/>
    <property type="match status" value="1"/>
</dbReference>
<evidence type="ECO:0000256" key="3">
    <source>
        <dbReference type="ARBA" id="ARBA00022723"/>
    </source>
</evidence>
<organism evidence="10 11">
    <name type="scientific">Acidovorax soli</name>
    <dbReference type="NCBI Taxonomy" id="592050"/>
    <lineage>
        <taxon>Bacteria</taxon>
        <taxon>Pseudomonadati</taxon>
        <taxon>Pseudomonadota</taxon>
        <taxon>Betaproteobacteria</taxon>
        <taxon>Burkholderiales</taxon>
        <taxon>Comamonadaceae</taxon>
        <taxon>Acidovorax</taxon>
    </lineage>
</organism>
<dbReference type="SUPFAM" id="SSF51069">
    <property type="entry name" value="Carbonic anhydrase"/>
    <property type="match status" value="1"/>
</dbReference>
<evidence type="ECO:0000259" key="9">
    <source>
        <dbReference type="PROSITE" id="PS51144"/>
    </source>
</evidence>
<dbReference type="GO" id="GO:0004089">
    <property type="term" value="F:carbonate dehydratase activity"/>
    <property type="evidence" value="ECO:0007669"/>
    <property type="project" value="UniProtKB-EC"/>
</dbReference>
<dbReference type="Proteomes" id="UP000575083">
    <property type="component" value="Unassembled WGS sequence"/>
</dbReference>
<dbReference type="SMART" id="SM01057">
    <property type="entry name" value="Carb_anhydrase"/>
    <property type="match status" value="1"/>
</dbReference>
<keyword evidence="8" id="KW-0732">Signal</keyword>
<dbReference type="Pfam" id="PF00194">
    <property type="entry name" value="Carb_anhydrase"/>
    <property type="match status" value="1"/>
</dbReference>
<dbReference type="InterPro" id="IPR023561">
    <property type="entry name" value="Carbonic_anhydrase_a-class"/>
</dbReference>
<comment type="similarity">
    <text evidence="1">Belongs to the alpha-carbonic anhydrase family.</text>
</comment>
<dbReference type="EC" id="4.2.1.1" evidence="2"/>
<feature type="region of interest" description="Disordered" evidence="7">
    <location>
        <begin position="71"/>
        <end position="174"/>
    </location>
</feature>
<dbReference type="InterPro" id="IPR036398">
    <property type="entry name" value="CA_dom_sf"/>
</dbReference>
<feature type="domain" description="Alpha-carbonic anhydrase" evidence="9">
    <location>
        <begin position="156"/>
        <end position="382"/>
    </location>
</feature>
<dbReference type="PROSITE" id="PS51144">
    <property type="entry name" value="ALPHA_CA_2"/>
    <property type="match status" value="1"/>
</dbReference>
<name>A0A7X0PF71_9BURK</name>
<sequence>MKKTMPAPTRLPRPLLLQQLAALAACGATALAATAQTAPPPPSRAASGTIRIENPQDKATLATRIDEAIQRAKARNAAPTPPGARRRAEPLPSVEVRIPSERPRMPAKAEAPPPAPPRPAVQDPGASRRYIQTRAAELAAAAPPAPPPPPADPRTVRWDHASGDKGPQAWGSLHPDFAACSQGTRQSPIHITAQDVAVGPADPLPFGHQFFGGTVWNTGHGLELEVEGASILPLRGAPWRLVRLQFRHPAEERVHLQNYPMATELVYQGPNGQMAVVSVPMQLGNPNAFITRIWTHMPLDAQDRVRLPQPVLSVGELLPQDRRYYQYAGSLSAPPCTEGVLRIVMKAPVSIGLEQLRLLQRVSPPNARPVQATNGRLVREAQ</sequence>
<keyword evidence="11" id="KW-1185">Reference proteome</keyword>
<evidence type="ECO:0000256" key="2">
    <source>
        <dbReference type="ARBA" id="ARBA00012925"/>
    </source>
</evidence>
<comment type="catalytic activity">
    <reaction evidence="6">
        <text>hydrogencarbonate + H(+) = CO2 + H2O</text>
        <dbReference type="Rhea" id="RHEA:10748"/>
        <dbReference type="ChEBI" id="CHEBI:15377"/>
        <dbReference type="ChEBI" id="CHEBI:15378"/>
        <dbReference type="ChEBI" id="CHEBI:16526"/>
        <dbReference type="ChEBI" id="CHEBI:17544"/>
        <dbReference type="EC" id="4.2.1.1"/>
    </reaction>
</comment>
<keyword evidence="4" id="KW-0862">Zinc</keyword>
<evidence type="ECO:0000256" key="7">
    <source>
        <dbReference type="SAM" id="MobiDB-lite"/>
    </source>
</evidence>
<dbReference type="Gene3D" id="3.10.200.10">
    <property type="entry name" value="Alpha carbonic anhydrase"/>
    <property type="match status" value="1"/>
</dbReference>
<gene>
    <name evidence="10" type="ORF">HNP48_003340</name>
</gene>
<protein>
    <recommendedName>
        <fullName evidence="2">carbonic anhydrase</fullName>
        <ecNumber evidence="2">4.2.1.1</ecNumber>
    </recommendedName>
</protein>
<feature type="compositionally biased region" description="Basic and acidic residues" evidence="7">
    <location>
        <begin position="154"/>
        <end position="163"/>
    </location>
</feature>
<evidence type="ECO:0000256" key="5">
    <source>
        <dbReference type="ARBA" id="ARBA00023239"/>
    </source>
</evidence>
<proteinExistence type="inferred from homology"/>
<dbReference type="GO" id="GO:0008270">
    <property type="term" value="F:zinc ion binding"/>
    <property type="evidence" value="ECO:0007669"/>
    <property type="project" value="InterPro"/>
</dbReference>
<keyword evidence="5 10" id="KW-0456">Lyase</keyword>
<evidence type="ECO:0000256" key="1">
    <source>
        <dbReference type="ARBA" id="ARBA00010718"/>
    </source>
</evidence>
<evidence type="ECO:0000256" key="6">
    <source>
        <dbReference type="ARBA" id="ARBA00048348"/>
    </source>
</evidence>
<feature type="signal peptide" evidence="8">
    <location>
        <begin position="1"/>
        <end position="32"/>
    </location>
</feature>
<dbReference type="PANTHER" id="PTHR18952">
    <property type="entry name" value="CARBONIC ANHYDRASE"/>
    <property type="match status" value="1"/>
</dbReference>
<dbReference type="InterPro" id="IPR001148">
    <property type="entry name" value="CA_dom"/>
</dbReference>
<dbReference type="EMBL" id="JACHLK010000006">
    <property type="protein sequence ID" value="MBB6560664.1"/>
    <property type="molecule type" value="Genomic_DNA"/>
</dbReference>
<accession>A0A7X0PF71</accession>
<dbReference type="AlphaFoldDB" id="A0A7X0PF71"/>
<evidence type="ECO:0000256" key="8">
    <source>
        <dbReference type="SAM" id="SignalP"/>
    </source>
</evidence>
<evidence type="ECO:0000256" key="4">
    <source>
        <dbReference type="ARBA" id="ARBA00022833"/>
    </source>
</evidence>